<dbReference type="NCBIfam" id="TIGR01445">
    <property type="entry name" value="intein_Nterm"/>
    <property type="match status" value="1"/>
</dbReference>
<feature type="binding site" evidence="14">
    <location>
        <position position="588"/>
    </location>
    <ligand>
        <name>Mn(2+)</name>
        <dbReference type="ChEBI" id="CHEBI:29035"/>
        <label>2</label>
    </ligand>
</feature>
<dbReference type="Proteomes" id="UP000029738">
    <property type="component" value="Unassembled WGS sequence"/>
</dbReference>
<dbReference type="InterPro" id="IPR052915">
    <property type="entry name" value="RtcB-like"/>
</dbReference>
<evidence type="ECO:0000256" key="5">
    <source>
        <dbReference type="ARBA" id="ARBA00022741"/>
    </source>
</evidence>
<feature type="binding site" evidence="13">
    <location>
        <position position="714"/>
    </location>
    <ligand>
        <name>GMP</name>
        <dbReference type="ChEBI" id="CHEBI:58115"/>
    </ligand>
</feature>
<gene>
    <name evidence="17" type="ORF">DA73_0207255</name>
    <name evidence="16" type="ORF">DA73_0400021905</name>
</gene>
<dbReference type="GO" id="GO:0005525">
    <property type="term" value="F:GTP binding"/>
    <property type="evidence" value="ECO:0007669"/>
    <property type="project" value="UniProtKB-KW"/>
</dbReference>
<evidence type="ECO:0000256" key="10">
    <source>
        <dbReference type="ARBA" id="ARBA00023211"/>
    </source>
</evidence>
<organism evidence="17">
    <name type="scientific">Tolypothrix bouteillei VB521301</name>
    <dbReference type="NCBI Taxonomy" id="1479485"/>
    <lineage>
        <taxon>Bacteria</taxon>
        <taxon>Bacillati</taxon>
        <taxon>Cyanobacteriota</taxon>
        <taxon>Cyanophyceae</taxon>
        <taxon>Nostocales</taxon>
        <taxon>Tolypothrichaceae</taxon>
        <taxon>Tolypothrix</taxon>
    </lineage>
</organism>
<evidence type="ECO:0000256" key="13">
    <source>
        <dbReference type="PIRSR" id="PIRSR601233-2"/>
    </source>
</evidence>
<keyword evidence="5 13" id="KW-0547">Nucleotide-binding</keyword>
<evidence type="ECO:0000256" key="6">
    <source>
        <dbReference type="ARBA" id="ARBA00022759"/>
    </source>
</evidence>
<dbReference type="PROSITE" id="PS00028">
    <property type="entry name" value="ZINC_FINGER_C2H2_1"/>
    <property type="match status" value="1"/>
</dbReference>
<dbReference type="EC" id="6.5.1.8" evidence="1"/>
<feature type="binding site" evidence="13">
    <location>
        <begin position="477"/>
        <end position="481"/>
    </location>
    <ligand>
        <name>GMP</name>
        <dbReference type="ChEBI" id="CHEBI:58115"/>
    </ligand>
</feature>
<dbReference type="GO" id="GO:0030145">
    <property type="term" value="F:manganese ion binding"/>
    <property type="evidence" value="ECO:0007669"/>
    <property type="project" value="TreeGrafter"/>
</dbReference>
<comment type="caution">
    <text evidence="17">The sequence shown here is derived from an EMBL/GenBank/DDBJ whole genome shotgun (WGS) entry which is preliminary data.</text>
</comment>
<dbReference type="PROSITE" id="PS50818">
    <property type="entry name" value="INTEIN_C_TER"/>
    <property type="match status" value="1"/>
</dbReference>
<evidence type="ECO:0000313" key="17">
    <source>
        <dbReference type="EMBL" id="KIE13182.1"/>
    </source>
</evidence>
<dbReference type="PANTHER" id="PTHR43749:SF2">
    <property type="entry name" value="RNA-SPLICING LIGASE RTCB"/>
    <property type="match status" value="1"/>
</dbReference>
<dbReference type="EMBL" id="JHEG02000019">
    <property type="protein sequence ID" value="KIE13182.1"/>
    <property type="molecule type" value="Genomic_DNA"/>
</dbReference>
<protein>
    <recommendedName>
        <fullName evidence="1">3'-phosphate/5'-hydroxy nucleic acid ligase</fullName>
        <ecNumber evidence="1">6.5.1.8</ecNumber>
    </recommendedName>
</protein>
<sequence>MPYEELELSTPSPVLSWANHPLGTEETKMAKNVASLPFVFKHVALMPDVHLGKGALVGSVLATKEAIIPAAVGVDIGCFVGETLIPLVDGKLYSIKDLAERNEEFIVYSCTSTGKVVAAKAKARLTRRNAPLVKVILDNGEEIICTPDHQFMLRDGNYEEAQHLQSGTSLMPFYSKTDKDGYTLVSQPYSGRWQKAHWIIARSGLLGKVPRFEEQRTVIHHQNFNESDNRPENLKFMGDRDHCAYHRSLVERNQHWQSPEFEQKRLAALAGKAATQAGYEYYAARGTRNILNYMQQKSEHFQQAVAGNGKRGQHYLVQYNQSDKGRKKSQEIANRYYTCDICNAQIKTPIGLHNHRKKEHQCDRKVLAVLSLDYTQNVYCLTVPEYHNFALKAGVFVHNCGMMAIKTPFNGDKLEGKLKKIRLDLEAAIPTGFNENKEVEKTVTNWQSWRDFKDLHPGVQDLQSKAMKQMGSLGGGNHFIEVCLDTENQVWLMLHSGSRHIGNNLAQCHINTAKNLAKMANNTLPDPDLAYFVANTPEFQAYWHDLQWAQDYARVNREVMMARFKHIIEKHLAGGKSIKPLLEVNCHHNYAEKEVHFGEDVYVTRKGAVRAEKDDYGIIPGSMGAKSYIVKGKGCANSFCSCSHGAGRLLSRNKAKNVYTLDDLIEQTKGVECRKDEGVLDEIPGAYKPIDEVMKNQDDLVEVVATLKQVVCVKG</sequence>
<dbReference type="STRING" id="1479485.DA73_0207255"/>
<dbReference type="InterPro" id="IPR036025">
    <property type="entry name" value="RtcB-like_sf"/>
</dbReference>
<name>A0A0C1NEE5_9CYAN</name>
<dbReference type="InterPro" id="IPR030934">
    <property type="entry name" value="Intein_C"/>
</dbReference>
<dbReference type="GO" id="GO:0016539">
    <property type="term" value="P:intein-mediated protein splicing"/>
    <property type="evidence" value="ECO:0007669"/>
    <property type="project" value="InterPro"/>
</dbReference>
<evidence type="ECO:0000256" key="14">
    <source>
        <dbReference type="PIRSR" id="PIRSR601233-3"/>
    </source>
</evidence>
<keyword evidence="18" id="KW-1185">Reference proteome</keyword>
<feature type="binding site" evidence="13">
    <location>
        <position position="627"/>
    </location>
    <ligand>
        <name>GMP</name>
        <dbReference type="ChEBI" id="CHEBI:58115"/>
    </ligand>
</feature>
<dbReference type="InterPro" id="IPR036844">
    <property type="entry name" value="Hint_dom_sf"/>
</dbReference>
<evidence type="ECO:0000313" key="18">
    <source>
        <dbReference type="Proteomes" id="UP000029738"/>
    </source>
</evidence>
<feature type="binding site" evidence="14">
    <location>
        <position position="495"/>
    </location>
    <ligand>
        <name>Mn(2+)</name>
        <dbReference type="ChEBI" id="CHEBI:29035"/>
        <label>2</label>
    </ligand>
</feature>
<dbReference type="GO" id="GO:0004519">
    <property type="term" value="F:endonuclease activity"/>
    <property type="evidence" value="ECO:0007669"/>
    <property type="project" value="UniProtKB-KW"/>
</dbReference>
<dbReference type="GO" id="GO:0006281">
    <property type="term" value="P:DNA repair"/>
    <property type="evidence" value="ECO:0007669"/>
    <property type="project" value="TreeGrafter"/>
</dbReference>
<dbReference type="InterPro" id="IPR001233">
    <property type="entry name" value="RtcB"/>
</dbReference>
<dbReference type="GO" id="GO:0170057">
    <property type="term" value="F:RNA ligase (GTP) activity"/>
    <property type="evidence" value="ECO:0007669"/>
    <property type="project" value="UniProtKB-EC"/>
</dbReference>
<dbReference type="OrthoDB" id="9802323at2"/>
<dbReference type="Gene3D" id="2.170.16.10">
    <property type="entry name" value="Hedgehog/Intein (Hint) domain"/>
    <property type="match status" value="1"/>
</dbReference>
<feature type="binding site" evidence="14">
    <location>
        <position position="75"/>
    </location>
    <ligand>
        <name>Mn(2+)</name>
        <dbReference type="ChEBI" id="CHEBI:29035"/>
        <label>1</label>
    </ligand>
</feature>
<keyword evidence="9 13" id="KW-0342">GTP-binding</keyword>
<feature type="domain" description="C2H2-type" evidence="15">
    <location>
        <begin position="339"/>
        <end position="360"/>
    </location>
</feature>
<evidence type="ECO:0000256" key="7">
    <source>
        <dbReference type="ARBA" id="ARBA00022800"/>
    </source>
</evidence>
<dbReference type="InterPro" id="IPR006141">
    <property type="entry name" value="Intein_N"/>
</dbReference>
<keyword evidence="8" id="KW-0404">Intron homing</keyword>
<evidence type="ECO:0000256" key="12">
    <source>
        <dbReference type="PIRSR" id="PIRSR601233-1"/>
    </source>
</evidence>
<dbReference type="RefSeq" id="WP_050045297.1">
    <property type="nucleotide sequence ID" value="NZ_JHEG04000001.1"/>
</dbReference>
<feature type="binding site" evidence="13">
    <location>
        <begin position="644"/>
        <end position="647"/>
    </location>
    <ligand>
        <name>GMP</name>
        <dbReference type="ChEBI" id="CHEBI:58115"/>
    </ligand>
</feature>
<evidence type="ECO:0000256" key="11">
    <source>
        <dbReference type="ARBA" id="ARBA00047746"/>
    </source>
</evidence>
<feature type="binding site" evidence="13">
    <location>
        <begin position="588"/>
        <end position="589"/>
    </location>
    <ligand>
        <name>GMP</name>
        <dbReference type="ChEBI" id="CHEBI:58115"/>
    </ligand>
</feature>
<dbReference type="AlphaFoldDB" id="A0A0C1NEE5"/>
<evidence type="ECO:0000256" key="4">
    <source>
        <dbReference type="ARBA" id="ARBA00022723"/>
    </source>
</evidence>
<keyword evidence="4 14" id="KW-0479">Metal-binding</keyword>
<dbReference type="CDD" id="cd00081">
    <property type="entry name" value="Hint"/>
    <property type="match status" value="1"/>
</dbReference>
<evidence type="ECO:0000256" key="3">
    <source>
        <dbReference type="ARBA" id="ARBA00022722"/>
    </source>
</evidence>
<feature type="binding site" evidence="14">
    <location>
        <position position="478"/>
    </location>
    <ligand>
        <name>Mn(2+)</name>
        <dbReference type="ChEBI" id="CHEBI:29035"/>
        <label>1</label>
    </ligand>
</feature>
<proteinExistence type="predicted"/>
<dbReference type="SMART" id="SM00305">
    <property type="entry name" value="HintC"/>
    <property type="match status" value="1"/>
</dbReference>
<reference evidence="16" key="2">
    <citation type="submission" date="2019-11" db="EMBL/GenBank/DDBJ databases">
        <title>Improved Assembly of Tolypothrix boutellei genome.</title>
        <authorList>
            <person name="Sarangi A.N."/>
            <person name="Mukherjee M."/>
            <person name="Ghosh S."/>
            <person name="Singh D."/>
            <person name="Das A."/>
            <person name="Kant S."/>
            <person name="Prusty A."/>
            <person name="Tripathy S."/>
        </authorList>
    </citation>
    <scope>NUCLEOTIDE SEQUENCE</scope>
    <source>
        <strain evidence="16">VB521301</strain>
    </source>
</reference>
<dbReference type="PROSITE" id="PS50817">
    <property type="entry name" value="INTEIN_N_TER"/>
    <property type="match status" value="1"/>
</dbReference>
<keyword evidence="2 16" id="KW-0436">Ligase</keyword>
<dbReference type="Pfam" id="PF01139">
    <property type="entry name" value="RtcB"/>
    <property type="match status" value="2"/>
</dbReference>
<comment type="catalytic activity">
    <reaction evidence="11">
        <text>a 3'-end 3'-phospho-ribonucleotide-RNA + a 5'-end dephospho-ribonucleoside-RNA + GTP = a ribonucleotidyl-ribonucleotide-RNA + GMP + diphosphate</text>
        <dbReference type="Rhea" id="RHEA:68076"/>
        <dbReference type="Rhea" id="RHEA-COMP:10463"/>
        <dbReference type="Rhea" id="RHEA-COMP:13936"/>
        <dbReference type="Rhea" id="RHEA-COMP:17355"/>
        <dbReference type="ChEBI" id="CHEBI:33019"/>
        <dbReference type="ChEBI" id="CHEBI:37565"/>
        <dbReference type="ChEBI" id="CHEBI:58115"/>
        <dbReference type="ChEBI" id="CHEBI:83062"/>
        <dbReference type="ChEBI" id="CHEBI:138284"/>
        <dbReference type="ChEBI" id="CHEBI:173118"/>
        <dbReference type="EC" id="6.5.1.8"/>
    </reaction>
</comment>
<dbReference type="NCBIfam" id="TIGR01443">
    <property type="entry name" value="intein_Cterm"/>
    <property type="match status" value="1"/>
</dbReference>
<evidence type="ECO:0000256" key="1">
    <source>
        <dbReference type="ARBA" id="ARBA00012726"/>
    </source>
</evidence>
<dbReference type="GO" id="GO:0006396">
    <property type="term" value="P:RNA processing"/>
    <property type="evidence" value="ECO:0007669"/>
    <property type="project" value="InterPro"/>
</dbReference>
<evidence type="ECO:0000256" key="8">
    <source>
        <dbReference type="ARBA" id="ARBA00022886"/>
    </source>
</evidence>
<dbReference type="SUPFAM" id="SSF103365">
    <property type="entry name" value="Hypothetical protein PH1602"/>
    <property type="match status" value="2"/>
</dbReference>
<keyword evidence="10 14" id="KW-0464">Manganese</keyword>
<dbReference type="GO" id="GO:0042245">
    <property type="term" value="P:RNA repair"/>
    <property type="evidence" value="ECO:0007669"/>
    <property type="project" value="UniProtKB-KW"/>
</dbReference>
<accession>A0A0C1NEE5</accession>
<keyword evidence="6" id="KW-0255">Endonuclease</keyword>
<evidence type="ECO:0000259" key="15">
    <source>
        <dbReference type="PROSITE" id="PS00028"/>
    </source>
</evidence>
<evidence type="ECO:0000313" key="16">
    <source>
        <dbReference type="EMBL" id="KAF3887848.1"/>
    </source>
</evidence>
<dbReference type="Gene3D" id="3.90.1860.10">
    <property type="entry name" value="tRNA-splicing ligase RtcB"/>
    <property type="match status" value="1"/>
</dbReference>
<dbReference type="GO" id="GO:0003909">
    <property type="term" value="F:DNA ligase activity"/>
    <property type="evidence" value="ECO:0007669"/>
    <property type="project" value="TreeGrafter"/>
</dbReference>
<reference evidence="17" key="1">
    <citation type="journal article" date="2015" name="Genome Announc.">
        <title>Draft Genome Sequence of Tolypothrix boutellei Strain VB521301.</title>
        <authorList>
            <person name="Chandrababunaidu M.M."/>
            <person name="Singh D."/>
            <person name="Sen D."/>
            <person name="Bhan S."/>
            <person name="Das S."/>
            <person name="Gupta A."/>
            <person name="Adhikary S.P."/>
            <person name="Tripathy S."/>
        </authorList>
    </citation>
    <scope>NUCLEOTIDE SEQUENCE</scope>
    <source>
        <strain evidence="17">VB521301</strain>
    </source>
</reference>
<dbReference type="PANTHER" id="PTHR43749">
    <property type="entry name" value="RNA-SPLICING LIGASE RTCB"/>
    <property type="match status" value="1"/>
</dbReference>
<dbReference type="SUPFAM" id="SSF51294">
    <property type="entry name" value="Hedgehog/intein (Hint) domain"/>
    <property type="match status" value="1"/>
</dbReference>
<dbReference type="InterPro" id="IPR013087">
    <property type="entry name" value="Znf_C2H2_type"/>
</dbReference>
<keyword evidence="6" id="KW-0378">Hydrolase</keyword>
<evidence type="ECO:0000256" key="2">
    <source>
        <dbReference type="ARBA" id="ARBA00022598"/>
    </source>
</evidence>
<keyword evidence="7" id="KW-0692">RNA repair</keyword>
<keyword evidence="3" id="KW-0540">Nuclease</keyword>
<dbReference type="EMBL" id="JHEG04000001">
    <property type="protein sequence ID" value="KAF3887848.1"/>
    <property type="molecule type" value="Genomic_DNA"/>
</dbReference>
<comment type="cofactor">
    <cofactor evidence="14">
        <name>Mn(2+)</name>
        <dbReference type="ChEBI" id="CHEBI:29035"/>
    </cofactor>
    <text evidence="14">Binds 2 manganese ions per subunit.</text>
</comment>
<evidence type="ECO:0000256" key="9">
    <source>
        <dbReference type="ARBA" id="ARBA00023134"/>
    </source>
</evidence>
<feature type="binding site" evidence="13">
    <location>
        <begin position="620"/>
        <end position="623"/>
    </location>
    <ligand>
        <name>GMP</name>
        <dbReference type="ChEBI" id="CHEBI:58115"/>
    </ligand>
</feature>
<feature type="active site" description="GMP-histidine intermediate" evidence="12">
    <location>
        <position position="644"/>
    </location>
</feature>
<dbReference type="InterPro" id="IPR003587">
    <property type="entry name" value="Hint_dom_N"/>
</dbReference>
<dbReference type="InterPro" id="IPR003586">
    <property type="entry name" value="Hint_dom_C"/>
</dbReference>
<dbReference type="SMART" id="SM00306">
    <property type="entry name" value="HintN"/>
    <property type="match status" value="1"/>
</dbReference>
<dbReference type="GO" id="GO:0006314">
    <property type="term" value="P:intron homing"/>
    <property type="evidence" value="ECO:0007669"/>
    <property type="project" value="UniProtKB-KW"/>
</dbReference>